<dbReference type="Proteomes" id="UP001369815">
    <property type="component" value="Unassembled WGS sequence"/>
</dbReference>
<protein>
    <submittedName>
        <fullName evidence="2">Uncharacterized protein</fullName>
    </submittedName>
</protein>
<accession>A0AAX6MY09</accession>
<reference evidence="2 3" key="1">
    <citation type="journal article" date="2024" name="Front Chem Biol">
        <title>Unveiling the potential of Daldinia eschscholtzii MFLUCC 19-0629 through bioactivity and bioinformatics studies for enhanced sustainable agriculture production.</title>
        <authorList>
            <person name="Brooks S."/>
            <person name="Weaver J.A."/>
            <person name="Klomchit A."/>
            <person name="Alharthi S.A."/>
            <person name="Onlamun T."/>
            <person name="Nurani R."/>
            <person name="Vong T.K."/>
            <person name="Alberti F."/>
            <person name="Greco C."/>
        </authorList>
    </citation>
    <scope>NUCLEOTIDE SEQUENCE [LARGE SCALE GENOMIC DNA]</scope>
    <source>
        <strain evidence="2">MFLUCC 19-0629</strain>
    </source>
</reference>
<gene>
    <name evidence="2" type="ORF">Daesc_000337</name>
</gene>
<feature type="chain" id="PRO_5043466825" evidence="1">
    <location>
        <begin position="21"/>
        <end position="96"/>
    </location>
</feature>
<name>A0AAX6MY09_9PEZI</name>
<evidence type="ECO:0000313" key="3">
    <source>
        <dbReference type="Proteomes" id="UP001369815"/>
    </source>
</evidence>
<keyword evidence="1" id="KW-0732">Signal</keyword>
<organism evidence="2 3">
    <name type="scientific">Daldinia eschscholtzii</name>
    <dbReference type="NCBI Taxonomy" id="292717"/>
    <lineage>
        <taxon>Eukaryota</taxon>
        <taxon>Fungi</taxon>
        <taxon>Dikarya</taxon>
        <taxon>Ascomycota</taxon>
        <taxon>Pezizomycotina</taxon>
        <taxon>Sordariomycetes</taxon>
        <taxon>Xylariomycetidae</taxon>
        <taxon>Xylariales</taxon>
        <taxon>Hypoxylaceae</taxon>
        <taxon>Daldinia</taxon>
    </lineage>
</organism>
<evidence type="ECO:0000313" key="2">
    <source>
        <dbReference type="EMBL" id="KAK6957550.1"/>
    </source>
</evidence>
<evidence type="ECO:0000256" key="1">
    <source>
        <dbReference type="SAM" id="SignalP"/>
    </source>
</evidence>
<dbReference type="AlphaFoldDB" id="A0AAX6MY09"/>
<feature type="signal peptide" evidence="1">
    <location>
        <begin position="1"/>
        <end position="20"/>
    </location>
</feature>
<proteinExistence type="predicted"/>
<comment type="caution">
    <text evidence="2">The sequence shown here is derived from an EMBL/GenBank/DDBJ whole genome shotgun (WGS) entry which is preliminary data.</text>
</comment>
<keyword evidence="3" id="KW-1185">Reference proteome</keyword>
<dbReference type="EMBL" id="JBANMG010000001">
    <property type="protein sequence ID" value="KAK6957550.1"/>
    <property type="molecule type" value="Genomic_DNA"/>
</dbReference>
<sequence length="96" mass="10164">MARFFAALLAAAAMLQVGSAAPYPYTNGSAPAAPAQSVPRAVNSTVAHEVLKRRLREYPIALSSTQSAFQSDFQVLPVLTISNQPKTTITLSEGMV</sequence>